<sequence>MRNKYFFATILFVVSVAAAGSFVYQDSLHTLFVSGEAAVCPERIVFVSEKAAYDTVAEIGETDITIEYPSRGYFDFATTTVANGDGGRGSFTFLLQEEKEKCWVQSGIDISAKNSTTHAEHMEVTARAEGYQGAMNIDGREFAIVDYRKDGSPYGGMSFRTYIDGYALSLSVYTYNAPLENPEDFLRDLQAHVKVKE</sequence>
<proteinExistence type="predicted"/>
<evidence type="ECO:0000313" key="2">
    <source>
        <dbReference type="Proteomes" id="UP000178794"/>
    </source>
</evidence>
<organism evidence="1 2">
    <name type="scientific">Candidatus Kaiserbacteria bacterium RIFCSPHIGHO2_02_FULL_50_50</name>
    <dbReference type="NCBI Taxonomy" id="1798492"/>
    <lineage>
        <taxon>Bacteria</taxon>
        <taxon>Candidatus Kaiseribacteriota</taxon>
    </lineage>
</organism>
<dbReference type="AlphaFoldDB" id="A0A1F6DG11"/>
<reference evidence="1 2" key="1">
    <citation type="journal article" date="2016" name="Nat. Commun.">
        <title>Thousands of microbial genomes shed light on interconnected biogeochemical processes in an aquifer system.</title>
        <authorList>
            <person name="Anantharaman K."/>
            <person name="Brown C.T."/>
            <person name="Hug L.A."/>
            <person name="Sharon I."/>
            <person name="Castelle C.J."/>
            <person name="Probst A.J."/>
            <person name="Thomas B.C."/>
            <person name="Singh A."/>
            <person name="Wilkins M.J."/>
            <person name="Karaoz U."/>
            <person name="Brodie E.L."/>
            <person name="Williams K.H."/>
            <person name="Hubbard S.S."/>
            <person name="Banfield J.F."/>
        </authorList>
    </citation>
    <scope>NUCLEOTIDE SEQUENCE [LARGE SCALE GENOMIC DNA]</scope>
</reference>
<gene>
    <name evidence="1" type="ORF">A3C89_03825</name>
</gene>
<dbReference type="EMBL" id="MFLF01000007">
    <property type="protein sequence ID" value="OGG60355.1"/>
    <property type="molecule type" value="Genomic_DNA"/>
</dbReference>
<comment type="caution">
    <text evidence="1">The sequence shown here is derived from an EMBL/GenBank/DDBJ whole genome shotgun (WGS) entry which is preliminary data.</text>
</comment>
<protein>
    <submittedName>
        <fullName evidence="1">Uncharacterized protein</fullName>
    </submittedName>
</protein>
<dbReference type="STRING" id="1798492.A3C89_03825"/>
<name>A0A1F6DG11_9BACT</name>
<evidence type="ECO:0000313" key="1">
    <source>
        <dbReference type="EMBL" id="OGG60355.1"/>
    </source>
</evidence>
<accession>A0A1F6DG11</accession>
<dbReference type="Proteomes" id="UP000178794">
    <property type="component" value="Unassembled WGS sequence"/>
</dbReference>